<dbReference type="RefSeq" id="WP_227254724.1">
    <property type="nucleotide sequence ID" value="NZ_CP053452.2"/>
</dbReference>
<dbReference type="GO" id="GO:0009252">
    <property type="term" value="P:peptidoglycan biosynthetic process"/>
    <property type="evidence" value="ECO:0007669"/>
    <property type="project" value="UniProtKB-KW"/>
</dbReference>
<dbReference type="SUPFAM" id="SSF56059">
    <property type="entry name" value="Glutathione synthetase ATP-binding domain-like"/>
    <property type="match status" value="1"/>
</dbReference>
<gene>
    <name evidence="16" type="ORF">FTUN_0585</name>
</gene>
<keyword evidence="10" id="KW-0133">Cell shape</keyword>
<evidence type="ECO:0000256" key="5">
    <source>
        <dbReference type="ARBA" id="ARBA00012216"/>
    </source>
</evidence>
<dbReference type="EC" id="6.3.2.4" evidence="5"/>
<dbReference type="Pfam" id="PF07478">
    <property type="entry name" value="Dala_Dala_lig_C"/>
    <property type="match status" value="1"/>
</dbReference>
<dbReference type="GO" id="GO:0071555">
    <property type="term" value="P:cell wall organization"/>
    <property type="evidence" value="ECO:0007669"/>
    <property type="project" value="UniProtKB-KW"/>
</dbReference>
<evidence type="ECO:0000256" key="7">
    <source>
        <dbReference type="ARBA" id="ARBA00022598"/>
    </source>
</evidence>
<keyword evidence="7 16" id="KW-0436">Ligase</keyword>
<sequence>MRIGIACTLKPNGPLPAGAPDDLHEEFDSPVTVTAIADVFRALGHTVDELGDGREFLEAVLKNPPDLVFNFAEGAGVSRSRESRVPAACEMLGIPYTGSDPLALGVALDKDMTRRFAESLGVTVPKGITLAVVPGEYDGDYAEFPPILEEAGLPLPVIAKPTCEGSSKGIRNRCLIKTAAEFGPTVVGLWRDYQQPVLVEEFIAGDEVTIGLVGNDPPQSIGIMHVIPKAPSADFVYSLEVKRNWHDAVDYVAPAKLPPALTRAIEADAMAVYVGLGCRDLARLDFRIRDGVPYFLEVNPLPGLNPDSSDLCYLAYRMGLTYPQLIGMILDAAVTRCRLA</sequence>
<name>A0A6M5YIL5_9BACT</name>
<organism evidence="16 17">
    <name type="scientific">Frigoriglobus tundricola</name>
    <dbReference type="NCBI Taxonomy" id="2774151"/>
    <lineage>
        <taxon>Bacteria</taxon>
        <taxon>Pseudomonadati</taxon>
        <taxon>Planctomycetota</taxon>
        <taxon>Planctomycetia</taxon>
        <taxon>Gemmatales</taxon>
        <taxon>Gemmataceae</taxon>
        <taxon>Frigoriglobus</taxon>
    </lineage>
</organism>
<dbReference type="AlphaFoldDB" id="A0A6M5YIL5"/>
<evidence type="ECO:0000256" key="1">
    <source>
        <dbReference type="ARBA" id="ARBA00001936"/>
    </source>
</evidence>
<evidence type="ECO:0000256" key="6">
    <source>
        <dbReference type="ARBA" id="ARBA00022490"/>
    </source>
</evidence>
<dbReference type="GO" id="GO:0005737">
    <property type="term" value="C:cytoplasm"/>
    <property type="evidence" value="ECO:0007669"/>
    <property type="project" value="UniProtKB-SubCell"/>
</dbReference>
<dbReference type="GO" id="GO:0008716">
    <property type="term" value="F:D-alanine-D-alanine ligase activity"/>
    <property type="evidence" value="ECO:0007669"/>
    <property type="project" value="UniProtKB-EC"/>
</dbReference>
<dbReference type="InterPro" id="IPR011761">
    <property type="entry name" value="ATP-grasp"/>
</dbReference>
<dbReference type="PROSITE" id="PS50975">
    <property type="entry name" value="ATP_GRASP"/>
    <property type="match status" value="1"/>
</dbReference>
<keyword evidence="8 14" id="KW-0547">Nucleotide-binding</keyword>
<keyword evidence="11" id="KW-0573">Peptidoglycan synthesis</keyword>
<dbReference type="GO" id="GO:0008360">
    <property type="term" value="P:regulation of cell shape"/>
    <property type="evidence" value="ECO:0007669"/>
    <property type="project" value="UniProtKB-KW"/>
</dbReference>
<dbReference type="Gene3D" id="3.30.470.20">
    <property type="entry name" value="ATP-grasp fold, B domain"/>
    <property type="match status" value="1"/>
</dbReference>
<dbReference type="PANTHER" id="PTHR23132">
    <property type="entry name" value="D-ALANINE--D-ALANINE LIGASE"/>
    <property type="match status" value="1"/>
</dbReference>
<dbReference type="SUPFAM" id="SSF52440">
    <property type="entry name" value="PreATP-grasp domain"/>
    <property type="match status" value="1"/>
</dbReference>
<comment type="cofactor">
    <cofactor evidence="1">
        <name>Mn(2+)</name>
        <dbReference type="ChEBI" id="CHEBI:29035"/>
    </cofactor>
</comment>
<dbReference type="InterPro" id="IPR011095">
    <property type="entry name" value="Dala_Dala_lig_C"/>
</dbReference>
<protein>
    <recommendedName>
        <fullName evidence="5">D-alanine--D-alanine ligase</fullName>
        <ecNumber evidence="5">6.3.2.4</ecNumber>
    </recommendedName>
</protein>
<comment type="cofactor">
    <cofactor evidence="2">
        <name>Mg(2+)</name>
        <dbReference type="ChEBI" id="CHEBI:18420"/>
    </cofactor>
</comment>
<keyword evidence="12" id="KW-0961">Cell wall biogenesis/degradation</keyword>
<evidence type="ECO:0000256" key="4">
    <source>
        <dbReference type="ARBA" id="ARBA00010871"/>
    </source>
</evidence>
<evidence type="ECO:0000313" key="16">
    <source>
        <dbReference type="EMBL" id="QJW93083.1"/>
    </source>
</evidence>
<evidence type="ECO:0000256" key="12">
    <source>
        <dbReference type="ARBA" id="ARBA00023316"/>
    </source>
</evidence>
<evidence type="ECO:0000256" key="2">
    <source>
        <dbReference type="ARBA" id="ARBA00001946"/>
    </source>
</evidence>
<dbReference type="Proteomes" id="UP000503447">
    <property type="component" value="Chromosome"/>
</dbReference>
<evidence type="ECO:0000256" key="14">
    <source>
        <dbReference type="PROSITE-ProRule" id="PRU00409"/>
    </source>
</evidence>
<evidence type="ECO:0000256" key="11">
    <source>
        <dbReference type="ARBA" id="ARBA00022984"/>
    </source>
</evidence>
<keyword evidence="9 14" id="KW-0067">ATP-binding</keyword>
<evidence type="ECO:0000256" key="9">
    <source>
        <dbReference type="ARBA" id="ARBA00022840"/>
    </source>
</evidence>
<evidence type="ECO:0000256" key="10">
    <source>
        <dbReference type="ARBA" id="ARBA00022960"/>
    </source>
</evidence>
<evidence type="ECO:0000256" key="8">
    <source>
        <dbReference type="ARBA" id="ARBA00022741"/>
    </source>
</evidence>
<dbReference type="GO" id="GO:0005524">
    <property type="term" value="F:ATP binding"/>
    <property type="evidence" value="ECO:0007669"/>
    <property type="project" value="UniProtKB-UniRule"/>
</dbReference>
<keyword evidence="6" id="KW-0963">Cytoplasm</keyword>
<evidence type="ECO:0000256" key="13">
    <source>
        <dbReference type="ARBA" id="ARBA00047614"/>
    </source>
</evidence>
<dbReference type="KEGG" id="ftj:FTUN_0585"/>
<dbReference type="InterPro" id="IPR013815">
    <property type="entry name" value="ATP_grasp_subdomain_1"/>
</dbReference>
<dbReference type="EMBL" id="CP053452">
    <property type="protein sequence ID" value="QJW93083.1"/>
    <property type="molecule type" value="Genomic_DNA"/>
</dbReference>
<dbReference type="PANTHER" id="PTHR23132:SF23">
    <property type="entry name" value="D-ALANINE--D-ALANINE LIGASE B"/>
    <property type="match status" value="1"/>
</dbReference>
<dbReference type="PROSITE" id="PS00844">
    <property type="entry name" value="DALA_DALA_LIGASE_2"/>
    <property type="match status" value="1"/>
</dbReference>
<evidence type="ECO:0000259" key="15">
    <source>
        <dbReference type="PROSITE" id="PS50975"/>
    </source>
</evidence>
<dbReference type="Gene3D" id="3.30.1490.20">
    <property type="entry name" value="ATP-grasp fold, A domain"/>
    <property type="match status" value="1"/>
</dbReference>
<accession>A0A6M5YIL5</accession>
<dbReference type="InterPro" id="IPR016185">
    <property type="entry name" value="PreATP-grasp_dom_sf"/>
</dbReference>
<keyword evidence="17" id="KW-1185">Reference proteome</keyword>
<feature type="domain" description="ATP-grasp" evidence="15">
    <location>
        <begin position="114"/>
        <end position="331"/>
    </location>
</feature>
<proteinExistence type="inferred from homology"/>
<comment type="subcellular location">
    <subcellularLocation>
        <location evidence="3">Cytoplasm</location>
    </subcellularLocation>
</comment>
<dbReference type="Gene3D" id="3.40.50.2300">
    <property type="match status" value="1"/>
</dbReference>
<dbReference type="GO" id="GO:0046872">
    <property type="term" value="F:metal ion binding"/>
    <property type="evidence" value="ECO:0007669"/>
    <property type="project" value="InterPro"/>
</dbReference>
<comment type="similarity">
    <text evidence="4">Belongs to the D-alanine--D-alanine ligase family.</text>
</comment>
<comment type="catalytic activity">
    <reaction evidence="13">
        <text>2 D-alanine + ATP = D-alanyl-D-alanine + ADP + phosphate + H(+)</text>
        <dbReference type="Rhea" id="RHEA:11224"/>
        <dbReference type="ChEBI" id="CHEBI:15378"/>
        <dbReference type="ChEBI" id="CHEBI:30616"/>
        <dbReference type="ChEBI" id="CHEBI:43474"/>
        <dbReference type="ChEBI" id="CHEBI:57416"/>
        <dbReference type="ChEBI" id="CHEBI:57822"/>
        <dbReference type="ChEBI" id="CHEBI:456216"/>
        <dbReference type="EC" id="6.3.2.4"/>
    </reaction>
</comment>
<evidence type="ECO:0000313" key="17">
    <source>
        <dbReference type="Proteomes" id="UP000503447"/>
    </source>
</evidence>
<dbReference type="InterPro" id="IPR000291">
    <property type="entry name" value="D-Ala_lig_Van_CS"/>
</dbReference>
<evidence type="ECO:0000256" key="3">
    <source>
        <dbReference type="ARBA" id="ARBA00004496"/>
    </source>
</evidence>
<reference evidence="17" key="1">
    <citation type="submission" date="2020-05" db="EMBL/GenBank/DDBJ databases">
        <title>Frigoriglobus tundricola gen. nov., sp. nov., a psychrotolerant cellulolytic planctomycete of the family Gemmataceae with two divergent copies of 16S rRNA gene.</title>
        <authorList>
            <person name="Kulichevskaya I.S."/>
            <person name="Ivanova A.A."/>
            <person name="Naumoff D.G."/>
            <person name="Beletsky A.V."/>
            <person name="Rijpstra W.I.C."/>
            <person name="Sinninghe Damste J.S."/>
            <person name="Mardanov A.V."/>
            <person name="Ravin N.V."/>
            <person name="Dedysh S.N."/>
        </authorList>
    </citation>
    <scope>NUCLEOTIDE SEQUENCE [LARGE SCALE GENOMIC DNA]</scope>
    <source>
        <strain evidence="17">PL17</strain>
    </source>
</reference>